<keyword evidence="2" id="KW-0677">Repeat</keyword>
<dbReference type="InterPro" id="IPR059179">
    <property type="entry name" value="MLKL-like_MCAfunc"/>
</dbReference>
<dbReference type="InterPro" id="IPR011047">
    <property type="entry name" value="Quinoprotein_ADH-like_sf"/>
</dbReference>
<dbReference type="Gene3D" id="2.130.10.10">
    <property type="entry name" value="YVTN repeat-like/Quinoprotein amine dehydrogenase"/>
    <property type="match status" value="4"/>
</dbReference>
<dbReference type="PANTHER" id="PTHR19848:SF8">
    <property type="entry name" value="F-BOX AND WD REPEAT DOMAIN CONTAINING 7"/>
    <property type="match status" value="1"/>
</dbReference>
<dbReference type="InParanoid" id="A0A409WNB4"/>
<feature type="repeat" description="WD" evidence="3">
    <location>
        <begin position="1324"/>
        <end position="1346"/>
    </location>
</feature>
<dbReference type="PROSITE" id="PS50294">
    <property type="entry name" value="WD_REPEATS_REGION"/>
    <property type="match status" value="7"/>
</dbReference>
<feature type="repeat" description="WD" evidence="3">
    <location>
        <begin position="1357"/>
        <end position="1398"/>
    </location>
</feature>
<keyword evidence="8" id="KW-1185">Reference proteome</keyword>
<feature type="compositionally biased region" description="Polar residues" evidence="5">
    <location>
        <begin position="50"/>
        <end position="61"/>
    </location>
</feature>
<dbReference type="InterPro" id="IPR027417">
    <property type="entry name" value="P-loop_NTPase"/>
</dbReference>
<dbReference type="InterPro" id="IPR019775">
    <property type="entry name" value="WD40_repeat_CS"/>
</dbReference>
<feature type="domain" description="NACHT" evidence="6">
    <location>
        <begin position="290"/>
        <end position="443"/>
    </location>
</feature>
<dbReference type="Gene3D" id="3.40.50.300">
    <property type="entry name" value="P-loop containing nucleotide triphosphate hydrolases"/>
    <property type="match status" value="1"/>
</dbReference>
<dbReference type="Pfam" id="PF24883">
    <property type="entry name" value="NPHP3_N"/>
    <property type="match status" value="1"/>
</dbReference>
<feature type="coiled-coil region" evidence="4">
    <location>
        <begin position="151"/>
        <end position="185"/>
    </location>
</feature>
<sequence>MASSSGEKREKSGFKNWLKSEKDSLPTLVLETDANQKSSLLSFAQSSSNEYLGSVPTNSDTEWAVEEDPGTGTSARVREGLEMAGRFVQTLLKELPNCIDSNPVKMALSIVKAIIAIKDQIGDNKDTLAGGLQNTEVLLSVAMNMVESDVSEDVKREIEDYKSKIDSQNQQLHQIEQELKSKIRHIDYENYKKKIDNTCKAINDITSRFALKMQLEIRNTTAMMHEQIKEDRKERLKESLRELLPSAKADHRTVIGGQQLKRETCSKDTRVKILKDITEWTNDGTVNVPPVFWLTGQAGSGKTTIAYTIAKRFEEGETTILGANFLCSRQFEETRNANRILPTIAYQLALKFGPYASSLHDNVTDISAVVHHDISEQMKELFVVPWSKCVVHNAVHLIVIDALDEIDDSAGSIILGKLLTTINEHGLQGLKFLVTSRTDPKIESLCSTFPPQAVCRLQNVSAQDAESDIKTYLEGKLPALIDRPELFHLLERTQGLFLYAATFVKILCEPEGIDPSEQIELLATLLSESSKLLSTSSDNLSPIDELYRHILYRAFSKFTGLLLTRRLLILYTFLCAAERISPSIAAMLMDTQDGIAKNVVEVLHAVLYIQDGRVYWYHTSFVDFVLAESRSRFRIDDKNFDFWCNPLHHHKILAQNCFRTMQSAPSGLRFNIGDIPSSYMMDSDHTEELSKRVSKNIPPVLKYSCFYWAFHIQHTRDTLNNLHRLIMDFLQIHVLFWIEAMNLLESVHQCNPSLYKARDWVLSSQHNNDLTLVHDLQETALFVTHFAGSPAAESTPHLYISSLATWKKNSRLSQNWKNQFSRIPIFTHAKIGNDAPLLNLNSEWWSGSVGFSKDGTRIILLSFGRRHLQIWDASTGKELITLDVRGEAENGNMGAISSDEWFAAGSGANSSNTIRVWDISTGRCLKVLQGHTGHVASVAISKDGLWIASGSYDKSIRLWDVSTGAVKKVMLGHNNRVTSVAFSGDGAWIASGSYDGSVQVWDTSNGENVWIMSGHSGTVASVAFAVDVALIVSGSWDKSVRLWDATTGKELKKLEGHIHWVNSVAISANGAWVVSGSLDGSVRIWNASTGETLKVLLGNTDSGVDSVSFSSDLTRVLSASRNGSVRVWNVSRSIESKDLEAFKDATDFEITSIGLSSKGTHIIFGHRDGSVHVWDATRRQELKVLGESNRSVASIAFSDDGMHIAWVSGSSKVWLWHLSGNALLKVLESGHVSDHFDSVAVSKDGSLIASTSLNDRTVRLWDATRGNQLKVLTGHTDWVSSVAFSNNGQRIVSGSWDKSVRIWDVPTGECLKVIEGQCYLNWPVALSSDAAWVVFGSTDSTARVWDASATGTELQVLRGHDRSLTSIAFSRNDAHIVSSSEDNTVRVWDATTGKELHLRGRQTHTVVSVAFLSDGSKSIISGSIDGSVIIWDLEDPVWYLKENTAWILSSSTNDRLMWVPYKDILPPKSRILFGENYNTINIDDSTIGSAWSKCYTGY</sequence>
<dbReference type="OrthoDB" id="538223at2759"/>
<dbReference type="SUPFAM" id="SSF50998">
    <property type="entry name" value="Quinoprotein alcohol dehydrogenase-like"/>
    <property type="match status" value="2"/>
</dbReference>
<dbReference type="InterPro" id="IPR056884">
    <property type="entry name" value="NPHP3-like_N"/>
</dbReference>
<dbReference type="PROSITE" id="PS50837">
    <property type="entry name" value="NACHT"/>
    <property type="match status" value="1"/>
</dbReference>
<evidence type="ECO:0000259" key="6">
    <source>
        <dbReference type="PROSITE" id="PS50837"/>
    </source>
</evidence>
<dbReference type="InterPro" id="IPR001680">
    <property type="entry name" value="WD40_rpt"/>
</dbReference>
<evidence type="ECO:0000256" key="1">
    <source>
        <dbReference type="ARBA" id="ARBA00022574"/>
    </source>
</evidence>
<feature type="repeat" description="WD" evidence="3">
    <location>
        <begin position="1012"/>
        <end position="1053"/>
    </location>
</feature>
<dbReference type="Pfam" id="PF00400">
    <property type="entry name" value="WD40"/>
    <property type="match status" value="11"/>
</dbReference>
<reference evidence="7 8" key="1">
    <citation type="journal article" date="2018" name="Evol. Lett.">
        <title>Horizontal gene cluster transfer increased hallucinogenic mushroom diversity.</title>
        <authorList>
            <person name="Reynolds H.T."/>
            <person name="Vijayakumar V."/>
            <person name="Gluck-Thaler E."/>
            <person name="Korotkin H.B."/>
            <person name="Matheny P.B."/>
            <person name="Slot J.C."/>
        </authorList>
    </citation>
    <scope>NUCLEOTIDE SEQUENCE [LARGE SCALE GENOMIC DNA]</scope>
    <source>
        <strain evidence="7 8">2631</strain>
    </source>
</reference>
<dbReference type="EMBL" id="NHYD01003354">
    <property type="protein sequence ID" value="PPQ79980.1"/>
    <property type="molecule type" value="Genomic_DNA"/>
</dbReference>
<keyword evidence="4" id="KW-0175">Coiled coil</keyword>
<proteinExistence type="predicted"/>
<keyword evidence="1 3" id="KW-0853">WD repeat</keyword>
<protein>
    <recommendedName>
        <fullName evidence="6">NACHT domain-containing protein</fullName>
    </recommendedName>
</protein>
<dbReference type="InterPro" id="IPR007111">
    <property type="entry name" value="NACHT_NTPase"/>
</dbReference>
<evidence type="ECO:0000313" key="8">
    <source>
        <dbReference type="Proteomes" id="UP000283269"/>
    </source>
</evidence>
<dbReference type="PROSITE" id="PS50082">
    <property type="entry name" value="WD_REPEATS_2"/>
    <property type="match status" value="10"/>
</dbReference>
<dbReference type="PROSITE" id="PS00678">
    <property type="entry name" value="WD_REPEATS_1"/>
    <property type="match status" value="8"/>
</dbReference>
<evidence type="ECO:0000313" key="7">
    <source>
        <dbReference type="EMBL" id="PPQ79980.1"/>
    </source>
</evidence>
<feature type="repeat" description="WD" evidence="3">
    <location>
        <begin position="1097"/>
        <end position="1138"/>
    </location>
</feature>
<name>A0A409WNB4_PSICY</name>
<evidence type="ECO:0000256" key="2">
    <source>
        <dbReference type="ARBA" id="ARBA00022737"/>
    </source>
</evidence>
<evidence type="ECO:0000256" key="4">
    <source>
        <dbReference type="SAM" id="Coils"/>
    </source>
</evidence>
<dbReference type="InterPro" id="IPR020472">
    <property type="entry name" value="WD40_PAC1"/>
</dbReference>
<feature type="repeat" description="WD" evidence="3">
    <location>
        <begin position="1272"/>
        <end position="1313"/>
    </location>
</feature>
<feature type="repeat" description="WD" evidence="3">
    <location>
        <begin position="1054"/>
        <end position="1095"/>
    </location>
</feature>
<comment type="caution">
    <text evidence="7">The sequence shown here is derived from an EMBL/GenBank/DDBJ whole genome shotgun (WGS) entry which is preliminary data.</text>
</comment>
<dbReference type="InterPro" id="IPR015943">
    <property type="entry name" value="WD40/YVTN_repeat-like_dom_sf"/>
</dbReference>
<dbReference type="STRING" id="93625.A0A409WNB4"/>
<feature type="repeat" description="WD" evidence="3">
    <location>
        <begin position="1150"/>
        <end position="1184"/>
    </location>
</feature>
<dbReference type="CDD" id="cd21037">
    <property type="entry name" value="MLKL_NTD"/>
    <property type="match status" value="1"/>
</dbReference>
<dbReference type="Proteomes" id="UP000283269">
    <property type="component" value="Unassembled WGS sequence"/>
</dbReference>
<evidence type="ECO:0000256" key="3">
    <source>
        <dbReference type="PROSITE-ProRule" id="PRU00221"/>
    </source>
</evidence>
<feature type="repeat" description="WD" evidence="3">
    <location>
        <begin position="928"/>
        <end position="969"/>
    </location>
</feature>
<feature type="repeat" description="WD" evidence="3">
    <location>
        <begin position="970"/>
        <end position="1011"/>
    </location>
</feature>
<feature type="repeat" description="WD" evidence="3">
    <location>
        <begin position="1399"/>
        <end position="1434"/>
    </location>
</feature>
<feature type="region of interest" description="Disordered" evidence="5">
    <location>
        <begin position="50"/>
        <end position="73"/>
    </location>
</feature>
<evidence type="ECO:0000256" key="5">
    <source>
        <dbReference type="SAM" id="MobiDB-lite"/>
    </source>
</evidence>
<organism evidence="7 8">
    <name type="scientific">Psilocybe cyanescens</name>
    <dbReference type="NCBI Taxonomy" id="93625"/>
    <lineage>
        <taxon>Eukaryota</taxon>
        <taxon>Fungi</taxon>
        <taxon>Dikarya</taxon>
        <taxon>Basidiomycota</taxon>
        <taxon>Agaricomycotina</taxon>
        <taxon>Agaricomycetes</taxon>
        <taxon>Agaricomycetidae</taxon>
        <taxon>Agaricales</taxon>
        <taxon>Agaricineae</taxon>
        <taxon>Strophariaceae</taxon>
        <taxon>Psilocybe</taxon>
    </lineage>
</organism>
<dbReference type="SUPFAM" id="SSF52540">
    <property type="entry name" value="P-loop containing nucleoside triphosphate hydrolases"/>
    <property type="match status" value="1"/>
</dbReference>
<accession>A0A409WNB4</accession>
<gene>
    <name evidence="7" type="ORF">CVT25_003040</name>
</gene>
<dbReference type="CDD" id="cd00200">
    <property type="entry name" value="WD40"/>
    <property type="match status" value="2"/>
</dbReference>
<dbReference type="PANTHER" id="PTHR19848">
    <property type="entry name" value="WD40 REPEAT PROTEIN"/>
    <property type="match status" value="1"/>
</dbReference>
<dbReference type="PRINTS" id="PR00320">
    <property type="entry name" value="GPROTEINBRPT"/>
</dbReference>
<dbReference type="SMART" id="SM00320">
    <property type="entry name" value="WD40"/>
    <property type="match status" value="14"/>
</dbReference>